<name>A0A919L8Y0_9ACTN</name>
<comment type="caution">
    <text evidence="3">The sequence shown here is derived from an EMBL/GenBank/DDBJ whole genome shotgun (WGS) entry which is preliminary data.</text>
</comment>
<dbReference type="RefSeq" id="WP_189938816.1">
    <property type="nucleotide sequence ID" value="NZ_BNCD01000036.1"/>
</dbReference>
<proteinExistence type="predicted"/>
<gene>
    <name evidence="3" type="ORF">GCM10018793_67960</name>
</gene>
<evidence type="ECO:0000256" key="1">
    <source>
        <dbReference type="ARBA" id="ARBA00022490"/>
    </source>
</evidence>
<dbReference type="Gene3D" id="3.40.47.10">
    <property type="match status" value="2"/>
</dbReference>
<dbReference type="Pfam" id="PF08545">
    <property type="entry name" value="ACP_syn_III"/>
    <property type="match status" value="1"/>
</dbReference>
<dbReference type="SUPFAM" id="SSF53901">
    <property type="entry name" value="Thiolase-like"/>
    <property type="match status" value="2"/>
</dbReference>
<dbReference type="InterPro" id="IPR016039">
    <property type="entry name" value="Thiolase-like"/>
</dbReference>
<dbReference type="GO" id="GO:0006633">
    <property type="term" value="P:fatty acid biosynthetic process"/>
    <property type="evidence" value="ECO:0007669"/>
    <property type="project" value="InterPro"/>
</dbReference>
<dbReference type="PANTHER" id="PTHR34069">
    <property type="entry name" value="3-OXOACYL-[ACYL-CARRIER-PROTEIN] SYNTHASE 3"/>
    <property type="match status" value="1"/>
</dbReference>
<dbReference type="InterPro" id="IPR013751">
    <property type="entry name" value="ACP_syn_III_N"/>
</dbReference>
<dbReference type="EMBL" id="BNCD01000036">
    <property type="protein sequence ID" value="GHH88407.1"/>
    <property type="molecule type" value="Genomic_DNA"/>
</dbReference>
<dbReference type="GO" id="GO:0044550">
    <property type="term" value="P:secondary metabolite biosynthetic process"/>
    <property type="evidence" value="ECO:0007669"/>
    <property type="project" value="TreeGrafter"/>
</dbReference>
<dbReference type="PANTHER" id="PTHR34069:SF2">
    <property type="entry name" value="BETA-KETOACYL-[ACYL-CARRIER-PROTEIN] SYNTHASE III"/>
    <property type="match status" value="1"/>
</dbReference>
<protein>
    <submittedName>
        <fullName evidence="3">3-oxoacyl-[acyl-carrier-protein] synthase III</fullName>
    </submittedName>
</protein>
<evidence type="ECO:0000259" key="2">
    <source>
        <dbReference type="Pfam" id="PF08545"/>
    </source>
</evidence>
<evidence type="ECO:0000313" key="4">
    <source>
        <dbReference type="Proteomes" id="UP000603708"/>
    </source>
</evidence>
<sequence length="343" mass="36672">MHSPDIHVRSVGTALPGPAVDNAALARRFRMPSAWEQWIDAFVGTRRRHFAIDLDTGEIRHTPADLGEQAGRRALEAAGIGPGDVDLMVMGTSSPEMLMPATVNVIADRLGIDGIPAYQLQSGCTGAFQALDVAHQMLSTGRHRTALVLGTESCAKHFDVTADVAALPPAEQINGVLFGDGAGAAVLSTEPGPDPVVLRHVFCTLVGLGRPPGQIVEWFGRADRHSQRPPVVEDYKAIEESVPGLAADVLAELLDHLDWKEDEIDYLLPPQLSGVMTARITARLDVPNAHEVSCVTETGNTGNALPFFQLERALPRMIAGDRAVGISVESSKWIKAGLGLEKV</sequence>
<keyword evidence="4" id="KW-1185">Reference proteome</keyword>
<feature type="domain" description="Beta-ketoacyl-[acyl-carrier-protein] synthase III N-terminal" evidence="2">
    <location>
        <begin position="120"/>
        <end position="190"/>
    </location>
</feature>
<dbReference type="Proteomes" id="UP000603708">
    <property type="component" value="Unassembled WGS sequence"/>
</dbReference>
<organism evidence="3 4">
    <name type="scientific">Streptomyces sulfonofaciens</name>
    <dbReference type="NCBI Taxonomy" id="68272"/>
    <lineage>
        <taxon>Bacteria</taxon>
        <taxon>Bacillati</taxon>
        <taxon>Actinomycetota</taxon>
        <taxon>Actinomycetes</taxon>
        <taxon>Kitasatosporales</taxon>
        <taxon>Streptomycetaceae</taxon>
        <taxon>Streptomyces</taxon>
    </lineage>
</organism>
<reference evidence="3" key="1">
    <citation type="journal article" date="2014" name="Int. J. Syst. Evol. Microbiol.">
        <title>Complete genome sequence of Corynebacterium casei LMG S-19264T (=DSM 44701T), isolated from a smear-ripened cheese.</title>
        <authorList>
            <consortium name="US DOE Joint Genome Institute (JGI-PGF)"/>
            <person name="Walter F."/>
            <person name="Albersmeier A."/>
            <person name="Kalinowski J."/>
            <person name="Ruckert C."/>
        </authorList>
    </citation>
    <scope>NUCLEOTIDE SEQUENCE</scope>
    <source>
        <strain evidence="3">JCM 5069</strain>
    </source>
</reference>
<reference evidence="3" key="2">
    <citation type="submission" date="2020-09" db="EMBL/GenBank/DDBJ databases">
        <authorList>
            <person name="Sun Q."/>
            <person name="Ohkuma M."/>
        </authorList>
    </citation>
    <scope>NUCLEOTIDE SEQUENCE</scope>
    <source>
        <strain evidence="3">JCM 5069</strain>
    </source>
</reference>
<evidence type="ECO:0000313" key="3">
    <source>
        <dbReference type="EMBL" id="GHH88407.1"/>
    </source>
</evidence>
<dbReference type="AlphaFoldDB" id="A0A919L8Y0"/>
<dbReference type="GO" id="GO:0004315">
    <property type="term" value="F:3-oxoacyl-[acyl-carrier-protein] synthase activity"/>
    <property type="evidence" value="ECO:0007669"/>
    <property type="project" value="InterPro"/>
</dbReference>
<accession>A0A919L8Y0</accession>
<keyword evidence="1" id="KW-0963">Cytoplasm</keyword>